<dbReference type="GO" id="GO:0003735">
    <property type="term" value="F:structural constituent of ribosome"/>
    <property type="evidence" value="ECO:0007669"/>
    <property type="project" value="InterPro"/>
</dbReference>
<keyword evidence="3 4" id="KW-0687">Ribonucleoprotein</keyword>
<dbReference type="GO" id="GO:0006412">
    <property type="term" value="P:translation"/>
    <property type="evidence" value="ECO:0007669"/>
    <property type="project" value="InterPro"/>
</dbReference>
<dbReference type="OrthoDB" id="10262653at2759"/>
<sequence length="124" mass="13884">MTVKRRNHGRNRHGRNHTRLVNCDGCGCKPPKDKAIKRFTVRNIVDKSSLRDLTDACVIDNYELPKLYNKTHYCVSCAVHRKTVRPRSKVTRGERANPRALLMEKYRKQAAGGDAAAAAGGPAK</sequence>
<dbReference type="InterPro" id="IPR038551">
    <property type="entry name" value="Ribosomal_eS26_sf"/>
</dbReference>
<keyword evidence="2 4" id="KW-0689">Ribosomal protein</keyword>
<evidence type="ECO:0000313" key="5">
    <source>
        <dbReference type="EMBL" id="OSX75879.1"/>
    </source>
</evidence>
<evidence type="ECO:0000313" key="6">
    <source>
        <dbReference type="Proteomes" id="UP000218209"/>
    </source>
</evidence>
<evidence type="ECO:0000256" key="2">
    <source>
        <dbReference type="ARBA" id="ARBA00022980"/>
    </source>
</evidence>
<gene>
    <name evidence="5" type="ORF">BU14_0218s0044</name>
</gene>
<dbReference type="PANTHER" id="PTHR12538">
    <property type="entry name" value="40S RIBOSOMAL PROTEIN S26"/>
    <property type="match status" value="1"/>
</dbReference>
<dbReference type="AlphaFoldDB" id="A0A1X6P4R1"/>
<name>A0A1X6P4R1_PORUM</name>
<dbReference type="Pfam" id="PF01283">
    <property type="entry name" value="Ribosomal_S26e"/>
    <property type="match status" value="1"/>
</dbReference>
<comment type="similarity">
    <text evidence="1 4">Belongs to the eukaryotic ribosomal protein eS26 family.</text>
</comment>
<evidence type="ECO:0000256" key="3">
    <source>
        <dbReference type="ARBA" id="ARBA00023274"/>
    </source>
</evidence>
<dbReference type="PANTHER" id="PTHR12538:SF0">
    <property type="entry name" value="40S RIBOSOMAL PROTEIN S26"/>
    <property type="match status" value="1"/>
</dbReference>
<dbReference type="GO" id="GO:0022627">
    <property type="term" value="C:cytosolic small ribosomal subunit"/>
    <property type="evidence" value="ECO:0007669"/>
    <property type="project" value="TreeGrafter"/>
</dbReference>
<dbReference type="InterPro" id="IPR000892">
    <property type="entry name" value="Ribosomal_eS26"/>
</dbReference>
<evidence type="ECO:0000256" key="4">
    <source>
        <dbReference type="RuleBase" id="RU363128"/>
    </source>
</evidence>
<dbReference type="GO" id="GO:0003729">
    <property type="term" value="F:mRNA binding"/>
    <property type="evidence" value="ECO:0007669"/>
    <property type="project" value="TreeGrafter"/>
</dbReference>
<organism evidence="5 6">
    <name type="scientific">Porphyra umbilicalis</name>
    <name type="common">Purple laver</name>
    <name type="synonym">Red alga</name>
    <dbReference type="NCBI Taxonomy" id="2786"/>
    <lineage>
        <taxon>Eukaryota</taxon>
        <taxon>Rhodophyta</taxon>
        <taxon>Bangiophyceae</taxon>
        <taxon>Bangiales</taxon>
        <taxon>Bangiaceae</taxon>
        <taxon>Porphyra</taxon>
    </lineage>
</organism>
<dbReference type="Proteomes" id="UP000218209">
    <property type="component" value="Unassembled WGS sequence"/>
</dbReference>
<dbReference type="Gene3D" id="3.30.1740.20">
    <property type="entry name" value="Ribosomal protein S26e"/>
    <property type="match status" value="1"/>
</dbReference>
<protein>
    <recommendedName>
        <fullName evidence="4">40S ribosomal protein S26</fullName>
    </recommendedName>
</protein>
<evidence type="ECO:0000256" key="1">
    <source>
        <dbReference type="ARBA" id="ARBA00008596"/>
    </source>
</evidence>
<proteinExistence type="inferred from homology"/>
<accession>A0A1X6P4R1</accession>
<keyword evidence="6" id="KW-1185">Reference proteome</keyword>
<dbReference type="EMBL" id="KV918888">
    <property type="protein sequence ID" value="OSX75879.1"/>
    <property type="molecule type" value="Genomic_DNA"/>
</dbReference>
<reference evidence="5 6" key="1">
    <citation type="submission" date="2017-03" db="EMBL/GenBank/DDBJ databases">
        <title>WGS assembly of Porphyra umbilicalis.</title>
        <authorList>
            <person name="Brawley S.H."/>
            <person name="Blouin N.A."/>
            <person name="Ficko-Blean E."/>
            <person name="Wheeler G.L."/>
            <person name="Lohr M."/>
            <person name="Goodson H.V."/>
            <person name="Jenkins J.W."/>
            <person name="Blaby-Haas C.E."/>
            <person name="Helliwell K.E."/>
            <person name="Chan C."/>
            <person name="Marriage T."/>
            <person name="Bhattacharya D."/>
            <person name="Klein A.S."/>
            <person name="Badis Y."/>
            <person name="Brodie J."/>
            <person name="Cao Y."/>
            <person name="Collen J."/>
            <person name="Dittami S.M."/>
            <person name="Gachon C.M."/>
            <person name="Green B.R."/>
            <person name="Karpowicz S."/>
            <person name="Kim J.W."/>
            <person name="Kudahl U."/>
            <person name="Lin S."/>
            <person name="Michel G."/>
            <person name="Mittag M."/>
            <person name="Olson B.J."/>
            <person name="Pangilinan J."/>
            <person name="Peng Y."/>
            <person name="Qiu H."/>
            <person name="Shu S."/>
            <person name="Singer J.T."/>
            <person name="Smith A.G."/>
            <person name="Sprecher B.N."/>
            <person name="Wagner V."/>
            <person name="Wang W."/>
            <person name="Wang Z.-Y."/>
            <person name="Yan J."/>
            <person name="Yarish C."/>
            <person name="Zoeuner-Riek S."/>
            <person name="Zhuang Y."/>
            <person name="Zou Y."/>
            <person name="Lindquist E.A."/>
            <person name="Grimwood J."/>
            <person name="Barry K."/>
            <person name="Rokhsar D.S."/>
            <person name="Schmutz J."/>
            <person name="Stiller J.W."/>
            <person name="Grossman A.R."/>
            <person name="Prochnik S.E."/>
        </authorList>
    </citation>
    <scope>NUCLEOTIDE SEQUENCE [LARGE SCALE GENOMIC DNA]</scope>
    <source>
        <strain evidence="5">4086291</strain>
    </source>
</reference>